<dbReference type="EMBL" id="BAABHJ010000040">
    <property type="protein sequence ID" value="GAA4619256.1"/>
    <property type="molecule type" value="Genomic_DNA"/>
</dbReference>
<organism evidence="3 4">
    <name type="scientific">Actinoallomurus liliacearum</name>
    <dbReference type="NCBI Taxonomy" id="1080073"/>
    <lineage>
        <taxon>Bacteria</taxon>
        <taxon>Bacillati</taxon>
        <taxon>Actinomycetota</taxon>
        <taxon>Actinomycetes</taxon>
        <taxon>Streptosporangiales</taxon>
        <taxon>Thermomonosporaceae</taxon>
        <taxon>Actinoallomurus</taxon>
    </lineage>
</organism>
<dbReference type="RefSeq" id="WP_345367368.1">
    <property type="nucleotide sequence ID" value="NZ_BAABHJ010000040.1"/>
</dbReference>
<feature type="signal peptide" evidence="1">
    <location>
        <begin position="1"/>
        <end position="28"/>
    </location>
</feature>
<dbReference type="SMART" id="SM00458">
    <property type="entry name" value="RICIN"/>
    <property type="match status" value="1"/>
</dbReference>
<keyword evidence="4" id="KW-1185">Reference proteome</keyword>
<dbReference type="CDD" id="cd23451">
    <property type="entry name" value="beta-trefoil_Ricin_laminarinase"/>
    <property type="match status" value="1"/>
</dbReference>
<proteinExistence type="predicted"/>
<feature type="chain" id="PRO_5047323288" evidence="1">
    <location>
        <begin position="29"/>
        <end position="459"/>
    </location>
</feature>
<evidence type="ECO:0000313" key="4">
    <source>
        <dbReference type="Proteomes" id="UP001500212"/>
    </source>
</evidence>
<protein>
    <submittedName>
        <fullName evidence="3">Chitinase</fullName>
    </submittedName>
</protein>
<evidence type="ECO:0000259" key="2">
    <source>
        <dbReference type="SMART" id="SM00458"/>
    </source>
</evidence>
<keyword evidence="1" id="KW-0732">Signal</keyword>
<sequence>MNQERFSRLRLRLLAGAAALALPPIVAAASPAWAATGQITGYGGKCVDVAAANSANGTQIQLYSCNGTSAQQWTVGTDGTIRGLGKCLDVAAANSANGTKVQLYDCNGTAAQSWTAAADGSLRALGKCLDATGPSSADGTPLQIWDCAGSANQKWTLPGGTGTPPPASGRIPGAPYLYMGWGNPPNPATVMNATGVKSFTMAFVNSSGGCTPAWDGSRPLTGGADAQAISAIKGAGGSVEVSFGGWSGNKLGPNCSSSSAYAGAVQQVINAVGPAVVDFDIENSDEFSNYTVQDRILGGLKIVKQNNPNVKIAVTFGTTTSGPSGDGVRLINQSKALNVPIDSYTIMPFDFGGGSNMYQSTVNAAEGLKTDLKNAWGWTDAQAYAHMGISGMNGLSDQQETTSTATWTQIRDWALSKGLNRLAYWAVNRDHSCPGGGVQSTCSGISQNDWDFTRITAGF</sequence>
<dbReference type="PANTHER" id="PTHR42976:SF1">
    <property type="entry name" value="GH18 DOMAIN-CONTAINING PROTEIN-RELATED"/>
    <property type="match status" value="1"/>
</dbReference>
<reference evidence="4" key="1">
    <citation type="journal article" date="2019" name="Int. J. Syst. Evol. Microbiol.">
        <title>The Global Catalogue of Microorganisms (GCM) 10K type strain sequencing project: providing services to taxonomists for standard genome sequencing and annotation.</title>
        <authorList>
            <consortium name="The Broad Institute Genomics Platform"/>
            <consortium name="The Broad Institute Genome Sequencing Center for Infectious Disease"/>
            <person name="Wu L."/>
            <person name="Ma J."/>
        </authorList>
    </citation>
    <scope>NUCLEOTIDE SEQUENCE [LARGE SCALE GENOMIC DNA]</scope>
    <source>
        <strain evidence="4">JCM 17938</strain>
    </source>
</reference>
<dbReference type="InterPro" id="IPR000772">
    <property type="entry name" value="Ricin_B_lectin"/>
</dbReference>
<dbReference type="PANTHER" id="PTHR42976">
    <property type="entry name" value="BIFUNCTIONAL CHITINASE/LYSOZYME-RELATED"/>
    <property type="match status" value="1"/>
</dbReference>
<evidence type="ECO:0000313" key="3">
    <source>
        <dbReference type="EMBL" id="GAA4619256.1"/>
    </source>
</evidence>
<dbReference type="InterPro" id="IPR052750">
    <property type="entry name" value="GH18_Chitinase"/>
</dbReference>
<dbReference type="Proteomes" id="UP001500212">
    <property type="component" value="Unassembled WGS sequence"/>
</dbReference>
<dbReference type="CDD" id="cd06543">
    <property type="entry name" value="GH18_PF-ChiA-like"/>
    <property type="match status" value="1"/>
</dbReference>
<accession>A0ABP8U0F2</accession>
<dbReference type="InterPro" id="IPR017853">
    <property type="entry name" value="GH"/>
</dbReference>
<dbReference type="SUPFAM" id="SSF50370">
    <property type="entry name" value="Ricin B-like lectins"/>
    <property type="match status" value="1"/>
</dbReference>
<name>A0ABP8U0F2_9ACTN</name>
<evidence type="ECO:0000256" key="1">
    <source>
        <dbReference type="SAM" id="SignalP"/>
    </source>
</evidence>
<dbReference type="InterPro" id="IPR035992">
    <property type="entry name" value="Ricin_B-like_lectins"/>
</dbReference>
<dbReference type="Gene3D" id="2.80.10.50">
    <property type="match status" value="2"/>
</dbReference>
<dbReference type="Gene3D" id="3.20.20.80">
    <property type="entry name" value="Glycosidases"/>
    <property type="match status" value="1"/>
</dbReference>
<comment type="caution">
    <text evidence="3">The sequence shown here is derived from an EMBL/GenBank/DDBJ whole genome shotgun (WGS) entry which is preliminary data.</text>
</comment>
<dbReference type="PROSITE" id="PS50231">
    <property type="entry name" value="RICIN_B_LECTIN"/>
    <property type="match status" value="1"/>
</dbReference>
<feature type="domain" description="Ricin B lectin" evidence="2">
    <location>
        <begin position="33"/>
        <end position="158"/>
    </location>
</feature>
<dbReference type="Pfam" id="PF00652">
    <property type="entry name" value="Ricin_B_lectin"/>
    <property type="match status" value="1"/>
</dbReference>
<dbReference type="SUPFAM" id="SSF51445">
    <property type="entry name" value="(Trans)glycosidases"/>
    <property type="match status" value="1"/>
</dbReference>
<gene>
    <name evidence="3" type="ORF">GCM10023195_86980</name>
</gene>